<dbReference type="PROSITE" id="PS50157">
    <property type="entry name" value="ZINC_FINGER_C2H2_2"/>
    <property type="match status" value="1"/>
</dbReference>
<name>A0ABR2IV01_9PEZI</name>
<feature type="compositionally biased region" description="Polar residues" evidence="2">
    <location>
        <begin position="328"/>
        <end position="386"/>
    </location>
</feature>
<feature type="region of interest" description="Disordered" evidence="2">
    <location>
        <begin position="262"/>
        <end position="303"/>
    </location>
</feature>
<gene>
    <name evidence="4" type="ORF">PGQ11_007245</name>
</gene>
<comment type="caution">
    <text evidence="4">The sequence shown here is derived from an EMBL/GenBank/DDBJ whole genome shotgun (WGS) entry which is preliminary data.</text>
</comment>
<evidence type="ECO:0000256" key="2">
    <source>
        <dbReference type="SAM" id="MobiDB-lite"/>
    </source>
</evidence>
<feature type="region of interest" description="Disordered" evidence="2">
    <location>
        <begin position="326"/>
        <end position="408"/>
    </location>
</feature>
<keyword evidence="5" id="KW-1185">Reference proteome</keyword>
<evidence type="ECO:0000256" key="1">
    <source>
        <dbReference type="PROSITE-ProRule" id="PRU00042"/>
    </source>
</evidence>
<evidence type="ECO:0000313" key="5">
    <source>
        <dbReference type="Proteomes" id="UP001390339"/>
    </source>
</evidence>
<dbReference type="SMART" id="SM00355">
    <property type="entry name" value="ZnF_C2H2"/>
    <property type="match status" value="2"/>
</dbReference>
<dbReference type="Gene3D" id="3.30.160.60">
    <property type="entry name" value="Classic Zinc Finger"/>
    <property type="match status" value="1"/>
</dbReference>
<proteinExistence type="predicted"/>
<feature type="region of interest" description="Disordered" evidence="2">
    <location>
        <begin position="1"/>
        <end position="27"/>
    </location>
</feature>
<dbReference type="EMBL" id="JAPCWZ010000004">
    <property type="protein sequence ID" value="KAK8868667.1"/>
    <property type="molecule type" value="Genomic_DNA"/>
</dbReference>
<evidence type="ECO:0000313" key="4">
    <source>
        <dbReference type="EMBL" id="KAK8868667.1"/>
    </source>
</evidence>
<keyword evidence="1" id="KW-0863">Zinc-finger</keyword>
<sequence length="480" mass="53360">MTSQGTLTKGPHTPLRQQKPIPRSSHSQPHWYDLKRIYVYGLKPRRYCLVSPKEALIVKSTNISYDLWHHNHRVNPSDRESLSLFHILCGYSPEPMLGKRRLSSQGNPGYYNVYQTQIHTHQALWHVPALLAVHPPPEIPPVIYNLNGMDSNMDDWSAQWTHEFTTGLGTYANGIERNGQYSPTNRSSPHNTNKPAGVGYHGFDSPRVPTLVGAYDGSGWTSSNNPSNVSTTFSCSKCHTPFKVNVAPDTPTPPRGGTTFTSTAFDPQQFRSWPTSPGDASTGASPVTTKTMPPAQTFSYPLAGGDYGQSSGFFQGQQKMMGVPTDFHLQSGTQTGPPTNLGRSTTGTSPRPIYSNNTRADNTPQPTSSGSYGNSPSDQSSPNENSGAKRKRSENKERSTKGRKPSSSGLFVYTCTVDGCNKQFGSKKEVERHLYESLAHEETYKPKYFCEERRCEKYNESFTRKDNLRRHIKDMHGDLS</sequence>
<dbReference type="InterPro" id="IPR013087">
    <property type="entry name" value="Znf_C2H2_type"/>
</dbReference>
<reference evidence="4 5" key="1">
    <citation type="journal article" date="2024" name="IMA Fungus">
        <title>Apiospora arundinis, a panoply of carbohydrate-active enzymes and secondary metabolites.</title>
        <authorList>
            <person name="Sorensen T."/>
            <person name="Petersen C."/>
            <person name="Muurmann A.T."/>
            <person name="Christiansen J.V."/>
            <person name="Brundto M.L."/>
            <person name="Overgaard C.K."/>
            <person name="Boysen A.T."/>
            <person name="Wollenberg R.D."/>
            <person name="Larsen T.O."/>
            <person name="Sorensen J.L."/>
            <person name="Nielsen K.L."/>
            <person name="Sondergaard T.E."/>
        </authorList>
    </citation>
    <scope>NUCLEOTIDE SEQUENCE [LARGE SCALE GENOMIC DNA]</scope>
    <source>
        <strain evidence="4 5">AAU 773</strain>
    </source>
</reference>
<dbReference type="Proteomes" id="UP001390339">
    <property type="component" value="Unassembled WGS sequence"/>
</dbReference>
<accession>A0ABR2IV01</accession>
<feature type="domain" description="C2H2-type" evidence="3">
    <location>
        <begin position="413"/>
        <end position="445"/>
    </location>
</feature>
<organism evidence="4 5">
    <name type="scientific">Apiospora arundinis</name>
    <dbReference type="NCBI Taxonomy" id="335852"/>
    <lineage>
        <taxon>Eukaryota</taxon>
        <taxon>Fungi</taxon>
        <taxon>Dikarya</taxon>
        <taxon>Ascomycota</taxon>
        <taxon>Pezizomycotina</taxon>
        <taxon>Sordariomycetes</taxon>
        <taxon>Xylariomycetidae</taxon>
        <taxon>Amphisphaeriales</taxon>
        <taxon>Apiosporaceae</taxon>
        <taxon>Apiospora</taxon>
    </lineage>
</organism>
<feature type="compositionally biased region" description="Polar residues" evidence="2">
    <location>
        <begin position="264"/>
        <end position="299"/>
    </location>
</feature>
<evidence type="ECO:0000259" key="3">
    <source>
        <dbReference type="PROSITE" id="PS50157"/>
    </source>
</evidence>
<keyword evidence="1" id="KW-0479">Metal-binding</keyword>
<keyword evidence="1" id="KW-0862">Zinc</keyword>
<protein>
    <recommendedName>
        <fullName evidence="3">C2H2-type domain-containing protein</fullName>
    </recommendedName>
</protein>